<dbReference type="SUPFAM" id="SSF52096">
    <property type="entry name" value="ClpP/crotonase"/>
    <property type="match status" value="1"/>
</dbReference>
<dbReference type="InterPro" id="IPR035938">
    <property type="entry name" value="Hemerythrin-like_sf"/>
</dbReference>
<dbReference type="InterPro" id="IPR001753">
    <property type="entry name" value="Enoyl-CoA_hydra/iso"/>
</dbReference>
<dbReference type="Gene3D" id="1.20.120.50">
    <property type="entry name" value="Hemerythrin-like"/>
    <property type="match status" value="1"/>
</dbReference>
<dbReference type="GO" id="GO:0003677">
    <property type="term" value="F:DNA binding"/>
    <property type="evidence" value="ECO:0007669"/>
    <property type="project" value="UniProtKB-KW"/>
</dbReference>
<gene>
    <name evidence="7" type="ORF">CRENPOLYSF2_390013</name>
</gene>
<evidence type="ECO:0000313" key="8">
    <source>
        <dbReference type="Proteomes" id="UP000195442"/>
    </source>
</evidence>
<dbReference type="GO" id="GO:0003824">
    <property type="term" value="F:catalytic activity"/>
    <property type="evidence" value="ECO:0007669"/>
    <property type="project" value="InterPro"/>
</dbReference>
<dbReference type="GO" id="GO:0046872">
    <property type="term" value="F:metal ion binding"/>
    <property type="evidence" value="ECO:0007669"/>
    <property type="project" value="UniProtKB-KW"/>
</dbReference>
<dbReference type="PANTHER" id="PTHR43388">
    <property type="entry name" value="HYDROGENASE MATURATION FACTOR HOXX"/>
    <property type="match status" value="1"/>
</dbReference>
<keyword evidence="2" id="KW-0479">Metal-binding</keyword>
<dbReference type="Proteomes" id="UP000195442">
    <property type="component" value="Unassembled WGS sequence"/>
</dbReference>
<evidence type="ECO:0000259" key="5">
    <source>
        <dbReference type="Pfam" id="PF01814"/>
    </source>
</evidence>
<comment type="similarity">
    <text evidence="1">Belongs to the hemerythrin family.</text>
</comment>
<dbReference type="Gene3D" id="3.40.50.12230">
    <property type="match status" value="1"/>
</dbReference>
<dbReference type="NCBIfam" id="TIGR02481">
    <property type="entry name" value="hemeryth_dom"/>
    <property type="match status" value="1"/>
</dbReference>
<dbReference type="InterPro" id="IPR036477">
    <property type="entry name" value="Formyl_transf_N_sf"/>
</dbReference>
<dbReference type="EMBL" id="FUKJ01000323">
    <property type="protein sequence ID" value="SJM94300.1"/>
    <property type="molecule type" value="Genomic_DNA"/>
</dbReference>
<evidence type="ECO:0000256" key="2">
    <source>
        <dbReference type="ARBA" id="ARBA00022723"/>
    </source>
</evidence>
<feature type="domain" description="Formyl transferase C-terminal" evidence="6">
    <location>
        <begin position="175"/>
        <end position="256"/>
    </location>
</feature>
<dbReference type="InterPro" id="IPR012312">
    <property type="entry name" value="Hemerythrin-like"/>
</dbReference>
<reference evidence="8" key="1">
    <citation type="submission" date="2017-02" db="EMBL/GenBank/DDBJ databases">
        <authorList>
            <person name="Daims H."/>
        </authorList>
    </citation>
    <scope>NUCLEOTIDE SEQUENCE [LARGE SCALE GENOMIC DNA]</scope>
</reference>
<proteinExistence type="inferred from homology"/>
<dbReference type="AlphaFoldDB" id="A0A1R4HEH9"/>
<dbReference type="InterPro" id="IPR002376">
    <property type="entry name" value="Formyl_transf_N"/>
</dbReference>
<name>A0A1R4HEH9_9GAMM</name>
<dbReference type="PANTHER" id="PTHR43388:SF1">
    <property type="entry name" value="HYDROGENASE MATURATION FACTOR HOXX"/>
    <property type="match status" value="1"/>
</dbReference>
<dbReference type="Pfam" id="PF02911">
    <property type="entry name" value="Formyl_trans_C"/>
    <property type="match status" value="1"/>
</dbReference>
<dbReference type="InterPro" id="IPR016131">
    <property type="entry name" value="Haemerythrin_Fe_BS"/>
</dbReference>
<dbReference type="PROSITE" id="PS00550">
    <property type="entry name" value="HEMERYTHRINS"/>
    <property type="match status" value="1"/>
</dbReference>
<keyword evidence="7" id="KW-0371">Homeobox</keyword>
<dbReference type="InterPro" id="IPR005793">
    <property type="entry name" value="Formyl_trans_C"/>
</dbReference>
<accession>A0A1R4HEH9</accession>
<protein>
    <submittedName>
        <fullName evidence="7">Hydrogenase maturation factor HoxX (Modular protein)</fullName>
    </submittedName>
</protein>
<evidence type="ECO:0000256" key="3">
    <source>
        <dbReference type="ARBA" id="ARBA00023004"/>
    </source>
</evidence>
<evidence type="ECO:0000259" key="6">
    <source>
        <dbReference type="Pfam" id="PF02911"/>
    </source>
</evidence>
<dbReference type="InterPro" id="IPR012827">
    <property type="entry name" value="Hemerythrin_metal-bd"/>
</dbReference>
<dbReference type="SUPFAM" id="SSF47188">
    <property type="entry name" value="Hemerythrin-like"/>
    <property type="match status" value="1"/>
</dbReference>
<feature type="domain" description="Formyl transferase N-terminal" evidence="4">
    <location>
        <begin position="42"/>
        <end position="134"/>
    </location>
</feature>
<keyword evidence="3" id="KW-0408">Iron</keyword>
<dbReference type="CDD" id="cd06558">
    <property type="entry name" value="crotonase-like"/>
    <property type="match status" value="1"/>
</dbReference>
<dbReference type="Gene3D" id="3.90.226.10">
    <property type="entry name" value="2-enoyl-CoA Hydratase, Chain A, domain 1"/>
    <property type="match status" value="1"/>
</dbReference>
<dbReference type="InterPro" id="IPR011034">
    <property type="entry name" value="Formyl_transferase-like_C_sf"/>
</dbReference>
<dbReference type="Pfam" id="PF01814">
    <property type="entry name" value="Hemerythrin"/>
    <property type="match status" value="1"/>
</dbReference>
<dbReference type="InterPro" id="IPR029045">
    <property type="entry name" value="ClpP/crotonase-like_dom_sf"/>
</dbReference>
<dbReference type="CDD" id="cd12107">
    <property type="entry name" value="Hemerythrin"/>
    <property type="match status" value="1"/>
</dbReference>
<dbReference type="Pfam" id="PF00378">
    <property type="entry name" value="ECH_1"/>
    <property type="match status" value="1"/>
</dbReference>
<dbReference type="SUPFAM" id="SSF50486">
    <property type="entry name" value="FMT C-terminal domain-like"/>
    <property type="match status" value="1"/>
</dbReference>
<keyword evidence="8" id="KW-1185">Reference proteome</keyword>
<dbReference type="SUPFAM" id="SSF53328">
    <property type="entry name" value="Formyltransferase"/>
    <property type="match status" value="1"/>
</dbReference>
<dbReference type="Pfam" id="PF00551">
    <property type="entry name" value="Formyl_trans_N"/>
    <property type="match status" value="1"/>
</dbReference>
<sequence length="748" mass="84649">MRILLISSAFSGLTQRFYTELDDAGFIVSVELHSGDVGQLLEGVALFKPDLIVCPFLTKRLPKEVYEYTKCLIVHPGIKGDRGPSSLDWAIQTGATEWGVTLLEAAEDMDTGDVWASKNFPLRAATKSNIFYRDVIPAAVECLWQALSFFDTPHFKPEVQDYSRPDYKGKTQPLMKQAERAINWKADKTDAILKHIRAADGTPGVLDEICGLPVFLFNAHKEATLKGKAGEIIAIANHAICRATVDGAIWIGHLKAKLPDGAKAIKLPATFVLKDVLPQTMPSTSVLKNLFSKAIKVINIDYTQPGRQLPCQEVWYEQEEEAAYLYFHFHNGAMSTEQCRLLLSVYQHVATLSVKAIVLIGGDASFSNGIHLNHIEAADSPADESWLNINAIDDLIYQIIATVDKVTVAALAGSAGAGGAMMPLAADKVFAREGVIFNSHYKNMGELYGSEYWTYLLPKRVGQDMALALTEQRLPISAKKAWQIKLIDKVLDKRHDIFMAQVKHWVNTLTADNVALQKCLAEKAKIRCYDESLKALPVYRKFELTQMYANFYGTQDYHVARQRFVYKACEKCTPENLALHRQKDDSTKKQFAGSMYHFVWHDYYQMGDDLVDSQHKDLFILADQLASSVNREELIKNAKLIYQHVKEHFSAEEDLMEKSGFRSYKGHVREHNVMLEKLIEMDQKIINADWRQSDIQEFMDKWGKHIIHADMAFDAYQKEKKRDSDQDQPVDKQYRLARFYTPASLTLS</sequence>
<dbReference type="InterPro" id="IPR047180">
    <property type="entry name" value="HoxX-like"/>
</dbReference>
<feature type="domain" description="Hemerythrin-like" evidence="5">
    <location>
        <begin position="607"/>
        <end position="706"/>
    </location>
</feature>
<dbReference type="CDD" id="cd08650">
    <property type="entry name" value="FMT_core_HypX_N"/>
    <property type="match status" value="1"/>
</dbReference>
<dbReference type="OrthoDB" id="580992at2"/>
<dbReference type="CDD" id="cd08701">
    <property type="entry name" value="FMT_C_HypX"/>
    <property type="match status" value="1"/>
</dbReference>
<evidence type="ECO:0000313" key="7">
    <source>
        <dbReference type="EMBL" id="SJM94300.1"/>
    </source>
</evidence>
<dbReference type="RefSeq" id="WP_087147746.1">
    <property type="nucleotide sequence ID" value="NZ_FUKJ01000323.1"/>
</dbReference>
<evidence type="ECO:0000256" key="1">
    <source>
        <dbReference type="ARBA" id="ARBA00010587"/>
    </source>
</evidence>
<evidence type="ECO:0000259" key="4">
    <source>
        <dbReference type="Pfam" id="PF00551"/>
    </source>
</evidence>
<organism evidence="7 8">
    <name type="scientific">Crenothrix polyspora</name>
    <dbReference type="NCBI Taxonomy" id="360316"/>
    <lineage>
        <taxon>Bacteria</taxon>
        <taxon>Pseudomonadati</taxon>
        <taxon>Pseudomonadota</taxon>
        <taxon>Gammaproteobacteria</taxon>
        <taxon>Methylococcales</taxon>
        <taxon>Crenotrichaceae</taxon>
        <taxon>Crenothrix</taxon>
    </lineage>
</organism>